<dbReference type="SMART" id="SM01359">
    <property type="entry name" value="A2M_N_2"/>
    <property type="match status" value="1"/>
</dbReference>
<accession>A0A4Y9RR91</accession>
<keyword evidence="6" id="KW-1185">Reference proteome</keyword>
<evidence type="ECO:0000313" key="6">
    <source>
        <dbReference type="Proteomes" id="UP000298438"/>
    </source>
</evidence>
<dbReference type="InterPro" id="IPR041246">
    <property type="entry name" value="Bact_MG10"/>
</dbReference>
<feature type="compositionally biased region" description="Acidic residues" evidence="2">
    <location>
        <begin position="851"/>
        <end position="867"/>
    </location>
</feature>
<evidence type="ECO:0000256" key="1">
    <source>
        <dbReference type="ARBA" id="ARBA00010556"/>
    </source>
</evidence>
<evidence type="ECO:0000256" key="2">
    <source>
        <dbReference type="SAM" id="MobiDB-lite"/>
    </source>
</evidence>
<dbReference type="InterPro" id="IPR001599">
    <property type="entry name" value="Macroglobln_a2"/>
</dbReference>
<dbReference type="PANTHER" id="PTHR40094:SF1">
    <property type="entry name" value="UBIQUITIN DOMAIN-CONTAINING PROTEIN"/>
    <property type="match status" value="1"/>
</dbReference>
<dbReference type="InterPro" id="IPR011625">
    <property type="entry name" value="A2M_N_BRD"/>
</dbReference>
<reference evidence="5 6" key="1">
    <citation type="submission" date="2019-03" db="EMBL/GenBank/DDBJ databases">
        <title>Draft Genome Sequence of Massilia arenosa sp. nov., a Novel Massilia Species Isolated from a Sandy-loam Maize Soil.</title>
        <authorList>
            <person name="Raths R."/>
            <person name="Peta V."/>
            <person name="Bucking H."/>
        </authorList>
    </citation>
    <scope>NUCLEOTIDE SEQUENCE [LARGE SCALE GENOMIC DNA]</scope>
    <source>
        <strain evidence="5 6">MC02</strain>
    </source>
</reference>
<name>A0A4Y9RR91_9BURK</name>
<feature type="domain" description="Alpha-2-macroglobulin" evidence="4">
    <location>
        <begin position="1278"/>
        <end position="1368"/>
    </location>
</feature>
<proteinExistence type="inferred from homology"/>
<dbReference type="Proteomes" id="UP000298438">
    <property type="component" value="Unassembled WGS sequence"/>
</dbReference>
<comment type="similarity">
    <text evidence="1">Belongs to the protease inhibitor I39 (alpha-2-macroglobulin) family. Bacterial alpha-2-macroglobulin subfamily.</text>
</comment>
<protein>
    <submittedName>
        <fullName evidence="5">Alpha-2-macroglobulin</fullName>
    </submittedName>
</protein>
<comment type="caution">
    <text evidence="5">The sequence shown here is derived from an EMBL/GenBank/DDBJ whole genome shotgun (WGS) entry which is preliminary data.</text>
</comment>
<dbReference type="PANTHER" id="PTHR40094">
    <property type="entry name" value="ALPHA-2-MACROGLOBULIN HOMOLOG"/>
    <property type="match status" value="1"/>
</dbReference>
<dbReference type="Pfam" id="PF07703">
    <property type="entry name" value="A2M_BRD"/>
    <property type="match status" value="1"/>
</dbReference>
<dbReference type="Pfam" id="PF01835">
    <property type="entry name" value="MG2"/>
    <property type="match status" value="1"/>
</dbReference>
<gene>
    <name evidence="5" type="ORF">E4L96_21535</name>
</gene>
<feature type="compositionally biased region" description="Low complexity" evidence="2">
    <location>
        <begin position="398"/>
        <end position="428"/>
    </location>
</feature>
<dbReference type="Pfam" id="PF17973">
    <property type="entry name" value="bMG10"/>
    <property type="match status" value="1"/>
</dbReference>
<dbReference type="GO" id="GO:0004866">
    <property type="term" value="F:endopeptidase inhibitor activity"/>
    <property type="evidence" value="ECO:0007669"/>
    <property type="project" value="InterPro"/>
</dbReference>
<feature type="region of interest" description="Disordered" evidence="2">
    <location>
        <begin position="836"/>
        <end position="884"/>
    </location>
</feature>
<sequence>MSAKPAVPPVTVEVFTPAGMVKQVRQVAVRFTGEVVPFGDLRLDDPFTVDCAQPGKGRWVDSRNWSYDFERDLPAGVACRFTLKPGQHAVSGAALGGQTVYAFTTGGPAVVQQIPREGGQIDENQVFLFGLDAPATEDSIRKHAWCRIDGVGEKVGVRLLQGKERDDFLAHRQSFVDRYLHVWWKARGVVFHTVTPGAAPKRSEMPFAVLQCQRTLPADKDVAIVWDAGIATASGIATTEAQTLPYHVRPDFTAMFRCQRATTKGQCIPFLPMSLSFSAPVKRTDLQGIRLTAPDGKTFAPMFSGEEAKAEYVSELEFRGPFPVKSALKLTLPEGLRDDAGRALVNRAALPASVRTDDNPPLVKFPARFGILEAKGDRLLPVTVRNVETRLRASVQRTPQDLPAAPAAPPNTTATAASTPPAQSSAQPGDRTGTAAPSTPAQVLRVPAQDDAAIIGWLRRMAGSSYEYWEPREQWGKDLDTPLIGKKDRAERIAIPRGRGKSEFEVIGIPLRRPGFYVVEVASPLLGAGLNDAPRTANVSASALVTNMAAHFKHGAASSVVWVTSLDQGRPVSGAAVTVRDCDGKQLWQGRTDANGVARIGKEITARCKQQGERYFISARKGEDMTFTLSDWQGGIESWRFNVLTGDRHQDNTIATTVFDRTLLRAGETVHMKHFLREHTMRGIELLDPKAKRQGSTGNWHARALKIADSSARPAQIHIVHSATDERVALPVKWTANATSESSWAIPADAKLGSYEVFIGGLSAGSFRVEQFRIPTMRGSIQGPKEAQIAPAAVPLDLQLSYLSGGGAGLAAVKLRTVLEPREVSFPDQEGFRFSRGDVKEGVEQNRGYNGDDECCDEDSGDDEGQEGDSARGKDGVSTRPVTLDKAGGARVTVDKFGTVDAPKDLLAEMSYQDPNGETLTVSQRVPLWPAGVIVGIKPDAWMATKDSVKLQAIALDVQGKPLVHARIAVDFFERATYSHRRRLLGGFYSYENSSEIKRLGEACAGETDERGLLFCDVKAPKDGELILRAQATDSAGRINSTYADVWVAGNADLWFSHSDNDRIDLLPLKKRYEPGEQASFQVRMPFRSATALVTVEREGVIETYVRRISGQNPVITIPMKASYAPNVYVSALVVRGRVAGVQPTALVDLGKPAYKMGIATVRVGWAAHELKVQVTPDKPVYKIREKVPVAVHVTRADGKALPAGSEVALAAVDEGLLELMPNESWNLLETMMQQRTLQVETSTAQMQVIGKRHFGRKAFPHGGGGGRSSGRELFDTLLFWKARVVLDKNGDAQVTVPLNDSLTSFRIVAIASGGASLFGSGGASVRTTQDVMMLAGLPPLVREGDRFRAGYTVRNASDRELSVELRASVAADLGKAAALPVQTVTLAAGESRDIGWDYTVPYNVGTLAWEATARGGDNADTVKIKQTVKPALPVRTLQATLLQLDRPQTMKVQVPADAVPGRGGIVTRFSARIADEMPGVREYMKDYPYSCFEQVTSKAVALRDEEMWDANMASLPAYLDGDGLVKYFTPMLYGSDTLTAYVLSVADEAGYGIPDELRTRMEEGLAGFVRGKVIRYSAMPTADVAVRKVAALEALSRRGLVQPDMTESFTIAPNLWPTAAVIDWYLVLQRTPALPDQQKQLQQTASILRARLNLQGTTMGFSTERTDNWWWLMMSGDANANRLLLAMLDNPAWQADMGRLARGAIGRQRKGKWNTTVANAWGVLAMEKFSEKFESTPVTGQSLATLAGKQKAVRWTESAAPADLVATLPWPNVAQDLTLSHAGTGKPWVVVQSTAAIPLKAPLTTGFRATRTITPVEQKQAGVWSRGDIYRVHLDLESQADMTWVVVDDPIPAGASTLGGGLGRDSAIATTGERQRGWVWPAFQERKFDAFRSYYEFVPKGKWSVEYTVRLNNPGQFQLPPTRIEAMYNPEMFGEYPNAPFTVKP</sequence>
<evidence type="ECO:0000313" key="5">
    <source>
        <dbReference type="EMBL" id="TFW11432.1"/>
    </source>
</evidence>
<organism evidence="5 6">
    <name type="scientific">Zemynaea arenosa</name>
    <dbReference type="NCBI Taxonomy" id="2561931"/>
    <lineage>
        <taxon>Bacteria</taxon>
        <taxon>Pseudomonadati</taxon>
        <taxon>Pseudomonadota</taxon>
        <taxon>Betaproteobacteria</taxon>
        <taxon>Burkholderiales</taxon>
        <taxon>Oxalobacteraceae</taxon>
        <taxon>Telluria group</taxon>
        <taxon>Zemynaea</taxon>
    </lineage>
</organism>
<dbReference type="EMBL" id="SPVF01000262">
    <property type="protein sequence ID" value="TFW11432.1"/>
    <property type="molecule type" value="Genomic_DNA"/>
</dbReference>
<evidence type="ECO:0000259" key="3">
    <source>
        <dbReference type="SMART" id="SM01359"/>
    </source>
</evidence>
<dbReference type="OrthoDB" id="9767116at2"/>
<dbReference type="Pfam" id="PF00207">
    <property type="entry name" value="A2M"/>
    <property type="match status" value="1"/>
</dbReference>
<dbReference type="InterPro" id="IPR021868">
    <property type="entry name" value="Alpha_2_Macroglob_MG3"/>
</dbReference>
<dbReference type="InterPro" id="IPR051802">
    <property type="entry name" value="YfhM-like"/>
</dbReference>
<dbReference type="Pfam" id="PF11974">
    <property type="entry name" value="bMG3"/>
    <property type="match status" value="1"/>
</dbReference>
<dbReference type="SMART" id="SM01360">
    <property type="entry name" value="A2M"/>
    <property type="match status" value="1"/>
</dbReference>
<feature type="region of interest" description="Disordered" evidence="2">
    <location>
        <begin position="393"/>
        <end position="445"/>
    </location>
</feature>
<feature type="domain" description="Alpha-2-macroglobulin bait region" evidence="3">
    <location>
        <begin position="1064"/>
        <end position="1220"/>
    </location>
</feature>
<dbReference type="InterPro" id="IPR002890">
    <property type="entry name" value="MG2"/>
</dbReference>
<evidence type="ECO:0000259" key="4">
    <source>
        <dbReference type="SMART" id="SM01360"/>
    </source>
</evidence>